<dbReference type="PANTHER" id="PTHR28027">
    <property type="entry name" value="TRANSCRIPTIONAL REGULATOR MIT1"/>
    <property type="match status" value="1"/>
</dbReference>
<dbReference type="InterPro" id="IPR018608">
    <property type="entry name" value="Gti1/Pac2"/>
</dbReference>
<comment type="caution">
    <text evidence="2">The sequence shown here is derived from an EMBL/GenBank/DDBJ whole genome shotgun (WGS) entry which is preliminary data.</text>
</comment>
<gene>
    <name evidence="2" type="ORF">B0H17DRAFT_1124025</name>
</gene>
<dbReference type="Proteomes" id="UP001221757">
    <property type="component" value="Unassembled WGS sequence"/>
</dbReference>
<evidence type="ECO:0000256" key="1">
    <source>
        <dbReference type="SAM" id="MobiDB-lite"/>
    </source>
</evidence>
<dbReference type="AlphaFoldDB" id="A0AAD7MCN2"/>
<accession>A0AAD7MCN2</accession>
<dbReference type="Pfam" id="PF09729">
    <property type="entry name" value="Gti1_Pac2"/>
    <property type="match status" value="1"/>
</dbReference>
<feature type="region of interest" description="Disordered" evidence="1">
    <location>
        <begin position="280"/>
        <end position="304"/>
    </location>
</feature>
<dbReference type="GO" id="GO:0003677">
    <property type="term" value="F:DNA binding"/>
    <property type="evidence" value="ECO:0007669"/>
    <property type="project" value="TreeGrafter"/>
</dbReference>
<reference evidence="2" key="1">
    <citation type="submission" date="2023-03" db="EMBL/GenBank/DDBJ databases">
        <title>Massive genome expansion in bonnet fungi (Mycena s.s.) driven by repeated elements and novel gene families across ecological guilds.</title>
        <authorList>
            <consortium name="Lawrence Berkeley National Laboratory"/>
            <person name="Harder C.B."/>
            <person name="Miyauchi S."/>
            <person name="Viragh M."/>
            <person name="Kuo A."/>
            <person name="Thoen E."/>
            <person name="Andreopoulos B."/>
            <person name="Lu D."/>
            <person name="Skrede I."/>
            <person name="Drula E."/>
            <person name="Henrissat B."/>
            <person name="Morin E."/>
            <person name="Kohler A."/>
            <person name="Barry K."/>
            <person name="LaButti K."/>
            <person name="Morin E."/>
            <person name="Salamov A."/>
            <person name="Lipzen A."/>
            <person name="Mereny Z."/>
            <person name="Hegedus B."/>
            <person name="Baldrian P."/>
            <person name="Stursova M."/>
            <person name="Weitz H."/>
            <person name="Taylor A."/>
            <person name="Grigoriev I.V."/>
            <person name="Nagy L.G."/>
            <person name="Martin F."/>
            <person name="Kauserud H."/>
        </authorList>
    </citation>
    <scope>NUCLEOTIDE SEQUENCE</scope>
    <source>
        <strain evidence="2">CBHHK067</strain>
    </source>
</reference>
<dbReference type="EMBL" id="JARKIE010000001">
    <property type="protein sequence ID" value="KAJ7710943.1"/>
    <property type="molecule type" value="Genomic_DNA"/>
</dbReference>
<organism evidence="2 3">
    <name type="scientific">Mycena rosella</name>
    <name type="common">Pink bonnet</name>
    <name type="synonym">Agaricus rosellus</name>
    <dbReference type="NCBI Taxonomy" id="1033263"/>
    <lineage>
        <taxon>Eukaryota</taxon>
        <taxon>Fungi</taxon>
        <taxon>Dikarya</taxon>
        <taxon>Basidiomycota</taxon>
        <taxon>Agaricomycotina</taxon>
        <taxon>Agaricomycetes</taxon>
        <taxon>Agaricomycetidae</taxon>
        <taxon>Agaricales</taxon>
        <taxon>Marasmiineae</taxon>
        <taxon>Mycenaceae</taxon>
        <taxon>Mycena</taxon>
    </lineage>
</organism>
<name>A0AAD7MCN2_MYCRO</name>
<proteinExistence type="predicted"/>
<keyword evidence="3" id="KW-1185">Reference proteome</keyword>
<evidence type="ECO:0000313" key="3">
    <source>
        <dbReference type="Proteomes" id="UP001221757"/>
    </source>
</evidence>
<sequence length="304" mass="33652">MQSATCTNLRIDSISDACVIFHAVRLKILPMVTRRLNPAERNIILPGSVYVWEEGGIHGAGMERWTDGEQILSWSSTTSQQSNAGRRWGHSRLHQGFLFYQEKATSHGVFPRGISQELLIKQTCFGIIDTAHGKRKWHLAAVVAYSTEQSVGGLNSIDNHRALQVLNMPHGKYIRNRSMKGHIFTLPYVRDVTSDPHKTSTLTRSTLSLPDIEHSLTWDGPHSAWGDHRRQAKAGTLLVPLKYLETITPPPRHPVDETALKLLGADPCSFPVSVPSHDGLTVRPNAGKRLGMTSAARGSNSLHV</sequence>
<evidence type="ECO:0000313" key="2">
    <source>
        <dbReference type="EMBL" id="KAJ7710943.1"/>
    </source>
</evidence>
<protein>
    <submittedName>
        <fullName evidence="2">Uncharacterized protein</fullName>
    </submittedName>
</protein>
<dbReference type="PANTHER" id="PTHR28027:SF1">
    <property type="entry name" value="CAMP INDEPENDENT REGULATORY PROTEIN (AFU_ORTHOLOGUE AFUA_3G09640)"/>
    <property type="match status" value="1"/>
</dbReference>